<evidence type="ECO:0000256" key="6">
    <source>
        <dbReference type="ARBA" id="ARBA00047846"/>
    </source>
</evidence>
<keyword evidence="4" id="KW-0092">Biotin</keyword>
<dbReference type="InterPro" id="IPR004143">
    <property type="entry name" value="BPL_LPL_catalytic"/>
</dbReference>
<keyword evidence="1" id="KW-0436">Ligase</keyword>
<dbReference type="PANTHER" id="PTHR12835">
    <property type="entry name" value="BIOTIN PROTEIN LIGASE"/>
    <property type="match status" value="1"/>
</dbReference>
<dbReference type="GO" id="GO:0004077">
    <property type="term" value="F:biotin--[biotin carboxyl-carrier protein] ligase activity"/>
    <property type="evidence" value="ECO:0007669"/>
    <property type="project" value="UniProtKB-EC"/>
</dbReference>
<reference evidence="9" key="1">
    <citation type="submission" date="2015-07" db="EMBL/GenBank/DDBJ databases">
        <authorList>
            <person name="Rodrigo-Torres Lidia"/>
            <person name="Arahal R.David."/>
        </authorList>
    </citation>
    <scope>NUCLEOTIDE SEQUENCE [LARGE SCALE GENOMIC DNA]</scope>
    <source>
        <strain evidence="9">CECT 4801</strain>
    </source>
</reference>
<dbReference type="NCBIfam" id="TIGR00121">
    <property type="entry name" value="birA_ligase"/>
    <property type="match status" value="1"/>
</dbReference>
<dbReference type="Pfam" id="PF03099">
    <property type="entry name" value="BPL_LplA_LipB"/>
    <property type="match status" value="1"/>
</dbReference>
<dbReference type="Gene3D" id="2.30.30.100">
    <property type="match status" value="1"/>
</dbReference>
<keyword evidence="9" id="KW-1185">Reference proteome</keyword>
<evidence type="ECO:0000256" key="1">
    <source>
        <dbReference type="ARBA" id="ARBA00022598"/>
    </source>
</evidence>
<evidence type="ECO:0000313" key="8">
    <source>
        <dbReference type="EMBL" id="CTQ42491.1"/>
    </source>
</evidence>
<dbReference type="GO" id="GO:0005524">
    <property type="term" value="F:ATP binding"/>
    <property type="evidence" value="ECO:0007669"/>
    <property type="project" value="UniProtKB-KW"/>
</dbReference>
<dbReference type="RefSeq" id="WP_055654517.1">
    <property type="nucleotide sequence ID" value="NZ_CXST01000001.1"/>
</dbReference>
<dbReference type="InterPro" id="IPR008988">
    <property type="entry name" value="Transcriptional_repressor_C"/>
</dbReference>
<dbReference type="PANTHER" id="PTHR12835:SF5">
    <property type="entry name" value="BIOTIN--PROTEIN LIGASE"/>
    <property type="match status" value="1"/>
</dbReference>
<dbReference type="InterPro" id="IPR003142">
    <property type="entry name" value="BPL_C"/>
</dbReference>
<protein>
    <recommendedName>
        <fullName evidence="5">biotin--[biotin carboxyl-carrier protein] ligase</fullName>
        <ecNumber evidence="5">6.3.4.15</ecNumber>
    </recommendedName>
</protein>
<keyword evidence="2" id="KW-0547">Nucleotide-binding</keyword>
<dbReference type="EC" id="6.3.4.15" evidence="5"/>
<keyword evidence="3" id="KW-0067">ATP-binding</keyword>
<dbReference type="CDD" id="cd16442">
    <property type="entry name" value="BPL"/>
    <property type="match status" value="1"/>
</dbReference>
<dbReference type="EMBL" id="CXST01000001">
    <property type="protein sequence ID" value="CTQ42491.1"/>
    <property type="molecule type" value="Genomic_DNA"/>
</dbReference>
<dbReference type="AlphaFoldDB" id="A0A0M6XXB8"/>
<comment type="catalytic activity">
    <reaction evidence="6">
        <text>biotin + L-lysyl-[protein] + ATP = N(6)-biotinyl-L-lysyl-[protein] + AMP + diphosphate + H(+)</text>
        <dbReference type="Rhea" id="RHEA:11756"/>
        <dbReference type="Rhea" id="RHEA-COMP:9752"/>
        <dbReference type="Rhea" id="RHEA-COMP:10505"/>
        <dbReference type="ChEBI" id="CHEBI:15378"/>
        <dbReference type="ChEBI" id="CHEBI:29969"/>
        <dbReference type="ChEBI" id="CHEBI:30616"/>
        <dbReference type="ChEBI" id="CHEBI:33019"/>
        <dbReference type="ChEBI" id="CHEBI:57586"/>
        <dbReference type="ChEBI" id="CHEBI:83144"/>
        <dbReference type="ChEBI" id="CHEBI:456215"/>
        <dbReference type="EC" id="6.3.4.15"/>
    </reaction>
</comment>
<name>A0A0M6XXB8_9HYPH</name>
<accession>A0A0M6XXB8</accession>
<dbReference type="SUPFAM" id="SSF55681">
    <property type="entry name" value="Class II aaRS and biotin synthetases"/>
    <property type="match status" value="1"/>
</dbReference>
<evidence type="ECO:0000256" key="5">
    <source>
        <dbReference type="ARBA" id="ARBA00024227"/>
    </source>
</evidence>
<sequence length="257" mass="27807">MTSYGHERPAPGAPDFRFVELETVGSTNSLCFDKARQGDAGHLWIRADEQTTGRGRRGRDWSSPIGNMFASLLLIDPKPVERIGELPLAAAVALAEAVDKAAGTLQLVSLKWPNDLLVEGSKLSGILLEAETLNDGRQAVVLGFGVNCVSHPPLSLYQATDLRSLGYQVTAERLFECLAETLADNLSRWQQPGGFEGIRRAWLKRAAHLGKTITVRTAQEEITGTFADLDARGHLVLKQDGGGERTIYAGDVFLPGA</sequence>
<organism evidence="8 9">
    <name type="scientific">Roseibium aggregatum</name>
    <dbReference type="NCBI Taxonomy" id="187304"/>
    <lineage>
        <taxon>Bacteria</taxon>
        <taxon>Pseudomonadati</taxon>
        <taxon>Pseudomonadota</taxon>
        <taxon>Alphaproteobacteria</taxon>
        <taxon>Hyphomicrobiales</taxon>
        <taxon>Stappiaceae</taxon>
        <taxon>Roseibium</taxon>
    </lineage>
</organism>
<evidence type="ECO:0000256" key="4">
    <source>
        <dbReference type="ARBA" id="ARBA00023267"/>
    </source>
</evidence>
<evidence type="ECO:0000313" key="9">
    <source>
        <dbReference type="Proteomes" id="UP000048926"/>
    </source>
</evidence>
<dbReference type="Pfam" id="PF02237">
    <property type="entry name" value="BPL_C"/>
    <property type="match status" value="1"/>
</dbReference>
<dbReference type="InterPro" id="IPR045864">
    <property type="entry name" value="aa-tRNA-synth_II/BPL/LPL"/>
</dbReference>
<dbReference type="Gene3D" id="3.30.930.10">
    <property type="entry name" value="Bira Bifunctional Protein, Domain 2"/>
    <property type="match status" value="1"/>
</dbReference>
<dbReference type="PROSITE" id="PS51733">
    <property type="entry name" value="BPL_LPL_CATALYTIC"/>
    <property type="match status" value="1"/>
</dbReference>
<gene>
    <name evidence="8" type="primary">birA</name>
    <name evidence="8" type="ORF">LAL4801_00919</name>
</gene>
<dbReference type="GO" id="GO:0005737">
    <property type="term" value="C:cytoplasm"/>
    <property type="evidence" value="ECO:0007669"/>
    <property type="project" value="TreeGrafter"/>
</dbReference>
<evidence type="ECO:0000256" key="2">
    <source>
        <dbReference type="ARBA" id="ARBA00022741"/>
    </source>
</evidence>
<evidence type="ECO:0000259" key="7">
    <source>
        <dbReference type="PROSITE" id="PS51733"/>
    </source>
</evidence>
<evidence type="ECO:0000256" key="3">
    <source>
        <dbReference type="ARBA" id="ARBA00022840"/>
    </source>
</evidence>
<dbReference type="STRING" id="187304.B0E33_25560"/>
<dbReference type="InterPro" id="IPR004408">
    <property type="entry name" value="Biotin_CoA_COase_ligase"/>
</dbReference>
<dbReference type="SUPFAM" id="SSF50037">
    <property type="entry name" value="C-terminal domain of transcriptional repressors"/>
    <property type="match status" value="1"/>
</dbReference>
<proteinExistence type="predicted"/>
<feature type="domain" description="BPL/LPL catalytic" evidence="7">
    <location>
        <begin position="10"/>
        <end position="190"/>
    </location>
</feature>
<dbReference type="Proteomes" id="UP000048926">
    <property type="component" value="Unassembled WGS sequence"/>
</dbReference>